<dbReference type="GeneID" id="24111992"/>
<evidence type="ECO:0000256" key="1">
    <source>
        <dbReference type="SAM" id="MobiDB-lite"/>
    </source>
</evidence>
<proteinExistence type="predicted"/>
<evidence type="ECO:0000313" key="3">
    <source>
        <dbReference type="Proteomes" id="UP000014071"/>
    </source>
</evidence>
<sequence>MSSSTVDTCDILVEEYNRLPEPLPWRQPLSADRANQAELYNSSLSFSYCDIVSGPQDTHPSSERQPGSSGIEQRLATASKPEIRRRMLASASNIDLDGLFCLARTGCHLAPTRLLRQIRRGFANRGSRDMHR</sequence>
<gene>
    <name evidence="2" type="ORF">PHSY_006724</name>
</gene>
<feature type="region of interest" description="Disordered" evidence="1">
    <location>
        <begin position="53"/>
        <end position="79"/>
    </location>
</feature>
<dbReference type="Proteomes" id="UP000014071">
    <property type="component" value="Unassembled WGS sequence"/>
</dbReference>
<feature type="compositionally biased region" description="Polar residues" evidence="1">
    <location>
        <begin position="55"/>
        <end position="71"/>
    </location>
</feature>
<dbReference type="RefSeq" id="XP_012192713.1">
    <property type="nucleotide sequence ID" value="XM_012337323.1"/>
</dbReference>
<dbReference type="AlphaFoldDB" id="R9PCM9"/>
<reference evidence="3" key="1">
    <citation type="journal article" date="2013" name="Genome Announc.">
        <title>Draft genome sequence of the basidiomycetous yeast-like fungus Pseudozyma hubeiensis SY62, which produces an abundant amount of the biosurfactant mannosylerythritol lipids.</title>
        <authorList>
            <person name="Konishi M."/>
            <person name="Hatada Y."/>
            <person name="Horiuchi J."/>
        </authorList>
    </citation>
    <scope>NUCLEOTIDE SEQUENCE [LARGE SCALE GENOMIC DNA]</scope>
    <source>
        <strain evidence="3">SY62</strain>
    </source>
</reference>
<dbReference type="EMBL" id="DF238823">
    <property type="protein sequence ID" value="GAC99126.1"/>
    <property type="molecule type" value="Genomic_DNA"/>
</dbReference>
<dbReference type="HOGENOM" id="CLU_1917998_0_0_1"/>
<protein>
    <submittedName>
        <fullName evidence="2">Methylenetetrahydrofolate reductase</fullName>
    </submittedName>
</protein>
<accession>R9PCM9</accession>
<organism evidence="2 3">
    <name type="scientific">Pseudozyma hubeiensis (strain SY62)</name>
    <name type="common">Yeast</name>
    <dbReference type="NCBI Taxonomy" id="1305764"/>
    <lineage>
        <taxon>Eukaryota</taxon>
        <taxon>Fungi</taxon>
        <taxon>Dikarya</taxon>
        <taxon>Basidiomycota</taxon>
        <taxon>Ustilaginomycotina</taxon>
        <taxon>Ustilaginomycetes</taxon>
        <taxon>Ustilaginales</taxon>
        <taxon>Ustilaginaceae</taxon>
        <taxon>Pseudozyma</taxon>
    </lineage>
</organism>
<evidence type="ECO:0000313" key="2">
    <source>
        <dbReference type="EMBL" id="GAC99126.1"/>
    </source>
</evidence>
<keyword evidence="3" id="KW-1185">Reference proteome</keyword>
<name>R9PCM9_PSEHS</name>